<evidence type="ECO:0000313" key="3">
    <source>
        <dbReference type="EMBL" id="PKY38044.1"/>
    </source>
</evidence>
<evidence type="ECO:0000256" key="2">
    <source>
        <dbReference type="SAM" id="MobiDB-lite"/>
    </source>
</evidence>
<organism evidence="3 4">
    <name type="scientific">Rhizophagus irregularis</name>
    <dbReference type="NCBI Taxonomy" id="588596"/>
    <lineage>
        <taxon>Eukaryota</taxon>
        <taxon>Fungi</taxon>
        <taxon>Fungi incertae sedis</taxon>
        <taxon>Mucoromycota</taxon>
        <taxon>Glomeromycotina</taxon>
        <taxon>Glomeromycetes</taxon>
        <taxon>Glomerales</taxon>
        <taxon>Glomeraceae</taxon>
        <taxon>Rhizophagus</taxon>
    </lineage>
</organism>
<dbReference type="VEuPathDB" id="FungiDB:RhiirFUN_008417"/>
<name>A0A2I1FUH9_9GLOM</name>
<accession>A0A2I1FUH9</accession>
<reference evidence="3 4" key="1">
    <citation type="submission" date="2015-10" db="EMBL/GenBank/DDBJ databases">
        <title>Genome analyses suggest a sexual origin of heterokaryosis in a supposedly ancient asexual fungus.</title>
        <authorList>
            <person name="Ropars J."/>
            <person name="Sedzielewska K."/>
            <person name="Noel J."/>
            <person name="Charron P."/>
            <person name="Farinelli L."/>
            <person name="Marton T."/>
            <person name="Kruger M."/>
            <person name="Pelin A."/>
            <person name="Brachmann A."/>
            <person name="Corradi N."/>
        </authorList>
    </citation>
    <scope>NUCLEOTIDE SEQUENCE [LARGE SCALE GENOMIC DNA]</scope>
    <source>
        <strain evidence="3 4">A4</strain>
    </source>
</reference>
<feature type="coiled-coil region" evidence="1">
    <location>
        <begin position="59"/>
        <end position="184"/>
    </location>
</feature>
<protein>
    <submittedName>
        <fullName evidence="3">Uncharacterized protein</fullName>
    </submittedName>
</protein>
<evidence type="ECO:0000313" key="4">
    <source>
        <dbReference type="Proteomes" id="UP000234323"/>
    </source>
</evidence>
<feature type="compositionally biased region" description="Polar residues" evidence="2">
    <location>
        <begin position="1"/>
        <end position="20"/>
    </location>
</feature>
<comment type="caution">
    <text evidence="3">The sequence shown here is derived from an EMBL/GenBank/DDBJ whole genome shotgun (WGS) entry which is preliminary data.</text>
</comment>
<proteinExistence type="predicted"/>
<feature type="region of interest" description="Disordered" evidence="2">
    <location>
        <begin position="1"/>
        <end position="23"/>
    </location>
</feature>
<dbReference type="EMBL" id="LLXI01000017">
    <property type="protein sequence ID" value="PKY38044.1"/>
    <property type="molecule type" value="Genomic_DNA"/>
</dbReference>
<dbReference type="VEuPathDB" id="FungiDB:RhiirA1_507585"/>
<dbReference type="AlphaFoldDB" id="A0A2I1FUH9"/>
<keyword evidence="1" id="KW-0175">Coiled coil</keyword>
<evidence type="ECO:0000256" key="1">
    <source>
        <dbReference type="SAM" id="Coils"/>
    </source>
</evidence>
<dbReference type="Proteomes" id="UP000234323">
    <property type="component" value="Unassembled WGS sequence"/>
</dbReference>
<keyword evidence="4" id="KW-1185">Reference proteome</keyword>
<dbReference type="VEuPathDB" id="FungiDB:FUN_008037"/>
<sequence length="477" mass="55581">MNTRSTKKNNPPSSNTNVKNNKNEIYKKMPNSTEMYYNSHQTPHNTYNEDYINEIVVQLNSSLDNNGKLEVEARKLRDELDKYKIMCDKYNEKYVELLTKNNEETNQRDVAIRNLKSEIKEREQRLKDVQRLENRVQHLEKEKEELEVKNNNLVQRNGNLETQLEDLTKQNAILEDEASSYQSALGVATNFQLGDDDQNNAVNLNGDILELNDNIKKYITNLKQDIIVNMEEVKKLLLLYNCPTRIQSQKEDRLLIQAVLHRHVMEKIFEYASQYFQSTGKHYHLESDIAKNESTLSLLLIHASKCRSGNDEVTRVGPSKLRQQIYSVLSNRGFADIIGVGNTLHEHPFIAYHKEKLNKIMNGLRMINSNQKKITSENLAATIIRKVVKIFWFRLKVQEPVVQYRWIQNNTLVDKTLVEVANLDDKDEVVNSYVDLCFFPLIGRDIDSNNRKIYTLAKVITKPTSNLRASTRQQRNY</sequence>
<gene>
    <name evidence="3" type="ORF">RhiirA4_536952</name>
</gene>